<dbReference type="InterPro" id="IPR035986">
    <property type="entry name" value="PKD_dom_sf"/>
</dbReference>
<dbReference type="SUPFAM" id="SSF49265">
    <property type="entry name" value="Fibronectin type III"/>
    <property type="match status" value="1"/>
</dbReference>
<dbReference type="InterPro" id="IPR000601">
    <property type="entry name" value="PKD_dom"/>
</dbReference>
<dbReference type="InterPro" id="IPR022409">
    <property type="entry name" value="PKD/Chitinase_dom"/>
</dbReference>
<dbReference type="CDD" id="cd00146">
    <property type="entry name" value="PKD"/>
    <property type="match status" value="1"/>
</dbReference>
<dbReference type="EMBL" id="RXGA01000003">
    <property type="protein sequence ID" value="RWX73323.1"/>
    <property type="molecule type" value="Genomic_DNA"/>
</dbReference>
<dbReference type="InterPro" id="IPR025660">
    <property type="entry name" value="Pept_his_AS"/>
</dbReference>
<dbReference type="InterPro" id="IPR013783">
    <property type="entry name" value="Ig-like_fold"/>
</dbReference>
<dbReference type="PROSITE" id="PS00639">
    <property type="entry name" value="THIOL_PROTEASE_HIS"/>
    <property type="match status" value="1"/>
</dbReference>
<dbReference type="Pfam" id="PF18911">
    <property type="entry name" value="PKD_4"/>
    <property type="match status" value="1"/>
</dbReference>
<dbReference type="CDD" id="cd02619">
    <property type="entry name" value="Peptidase_C1"/>
    <property type="match status" value="1"/>
</dbReference>
<name>A0A444L6X4_METS7</name>
<dbReference type="Proteomes" id="UP000288215">
    <property type="component" value="Unassembled WGS sequence"/>
</dbReference>
<comment type="caution">
    <text evidence="2">The sequence shown here is derived from an EMBL/GenBank/DDBJ whole genome shotgun (WGS) entry which is preliminary data.</text>
</comment>
<dbReference type="Gene3D" id="2.60.40.10">
    <property type="entry name" value="Immunoglobulins"/>
    <property type="match status" value="2"/>
</dbReference>
<dbReference type="InterPro" id="IPR036116">
    <property type="entry name" value="FN3_sf"/>
</dbReference>
<sequence length="720" mass="78878">MIKCKILSVCILAIIFVCSATPAIMGRNAPLPDKNNEETLATGLKEPTAAQENWMKENFPVIERVRLNSLALERINAEREARGLQRLSGTDLGVVPLGWESAYAYKAVSAYPESELSLDQYSVLPSSVDNSLLSAFPSIRSQGSIGSCVAWATTYYQFTYETNLARGRTASNGDNNMIFSPKWTYNMINNGVDAGAYFSDAYALLLKHGAASWSEFPYDKNYLEWCLNQSVWRNAINYRPLSWGQIYNSNTTQMILDLKAQLANGHILVFGTYVYSWVMSYVADDNLTYEDDAFVGQKIATYMKNTKLGGHAMTIVGYNDNIWCDLNGNKVVDPGEKGAFKIANSWGTSDWNGGFRWVSYDALYQSSLVSASSTWPPTDRSATGILMTGAYTLTARASYEPKVVAEFTLSHLKRGELAITLGIGNTTNITPYWKWTPEALYYSGGNYAFDGTTSICNATFVFDFTDLVNYASNNSRWFLEVNDRVSGNPATVESYRLYKVDTTGDSLVGACSNLPVSVDAGKIYIWIDDMPKTENVAPTAHVIANPTSGYAPLAVSFDGSGSTDPDGKIVSYSWDFGDGNTGTGATVAHTYTEKGTYTAKLTVKDDKGASDTTSVTVTVEIQSTLSLSPPTNLKATGSVGYATLTWTDNSNNEEGFYIERAVWYKNKYTAYVRIAAVGPNITSFVDTTAPPGSCKYRVQAFNTSLDIVSAYSNVASVRVK</sequence>
<feature type="domain" description="PKD" evidence="1">
    <location>
        <begin position="538"/>
        <end position="624"/>
    </location>
</feature>
<proteinExistence type="predicted"/>
<evidence type="ECO:0000259" key="1">
    <source>
        <dbReference type="PROSITE" id="PS50093"/>
    </source>
</evidence>
<dbReference type="SUPFAM" id="SSF54001">
    <property type="entry name" value="Cysteine proteinases"/>
    <property type="match status" value="1"/>
</dbReference>
<dbReference type="InterPro" id="IPR038765">
    <property type="entry name" value="Papain-like_cys_pep_sf"/>
</dbReference>
<dbReference type="SMART" id="SM00089">
    <property type="entry name" value="PKD"/>
    <property type="match status" value="1"/>
</dbReference>
<accession>A0A444L6X4</accession>
<dbReference type="SUPFAM" id="SSF49299">
    <property type="entry name" value="PKD domain"/>
    <property type="match status" value="1"/>
</dbReference>
<evidence type="ECO:0000313" key="2">
    <source>
        <dbReference type="EMBL" id="RWX73323.1"/>
    </source>
</evidence>
<organism evidence="2 3">
    <name type="scientific">Methanosuratincola subterraneus</name>
    <dbReference type="NCBI Taxonomy" id="2593994"/>
    <lineage>
        <taxon>Archaea</taxon>
        <taxon>Thermoproteota</taxon>
        <taxon>Methanosuratincolia</taxon>
        <taxon>Candidatus Methanomethylicales</taxon>
        <taxon>Candidatus Methanomethylicaceae</taxon>
        <taxon>Candidatus Methanosuratincola (ex Vanwonterghem et al. 2016)</taxon>
    </lineage>
</organism>
<protein>
    <recommendedName>
        <fullName evidence="1">PKD domain-containing protein</fullName>
    </recommendedName>
</protein>
<dbReference type="Gene3D" id="3.90.70.10">
    <property type="entry name" value="Cysteine proteinases"/>
    <property type="match status" value="1"/>
</dbReference>
<evidence type="ECO:0000313" key="3">
    <source>
        <dbReference type="Proteomes" id="UP000288215"/>
    </source>
</evidence>
<dbReference type="AlphaFoldDB" id="A0A444L6X4"/>
<gene>
    <name evidence="2" type="ORF">Metus_1297</name>
</gene>
<reference evidence="2 3" key="1">
    <citation type="submission" date="2018-12" db="EMBL/GenBank/DDBJ databases">
        <title>The complete genome of the methanogenic archaea of the candidate phylum Verstraetearchaeota, obtained from the metagenome of underground thermal water.</title>
        <authorList>
            <person name="Kadnikov V.V."/>
            <person name="Mardanov A.V."/>
            <person name="Beletsky A.V."/>
            <person name="Karnachuk O.V."/>
            <person name="Ravin N.V."/>
        </authorList>
    </citation>
    <scope>NUCLEOTIDE SEQUENCE [LARGE SCALE GENOMIC DNA]</scope>
    <source>
        <strain evidence="2">Ch88</strain>
    </source>
</reference>
<dbReference type="PROSITE" id="PS50093">
    <property type="entry name" value="PKD"/>
    <property type="match status" value="1"/>
</dbReference>